<dbReference type="GO" id="GO:0003677">
    <property type="term" value="F:DNA binding"/>
    <property type="evidence" value="ECO:0007669"/>
    <property type="project" value="InterPro"/>
</dbReference>
<dbReference type="InterPro" id="IPR050742">
    <property type="entry name" value="Helicase_Restrict-Modif_Enz"/>
</dbReference>
<evidence type="ECO:0000256" key="1">
    <source>
        <dbReference type="SAM" id="Phobius"/>
    </source>
</evidence>
<dbReference type="RefSeq" id="WP_020895128.1">
    <property type="nucleotide sequence ID" value="NZ_ATMR01000126.1"/>
</dbReference>
<proteinExistence type="predicted"/>
<keyword evidence="1" id="KW-0472">Membrane</keyword>
<feature type="transmembrane region" description="Helical" evidence="1">
    <location>
        <begin position="693"/>
        <end position="713"/>
    </location>
</feature>
<dbReference type="SMART" id="SM00487">
    <property type="entry name" value="DEXDc"/>
    <property type="match status" value="1"/>
</dbReference>
<feature type="transmembrane region" description="Helical" evidence="1">
    <location>
        <begin position="657"/>
        <end position="678"/>
    </location>
</feature>
<dbReference type="PANTHER" id="PTHR47396">
    <property type="entry name" value="TYPE I RESTRICTION ENZYME ECOKI R PROTEIN"/>
    <property type="match status" value="1"/>
</dbReference>
<keyword evidence="4" id="KW-1185">Reference proteome</keyword>
<dbReference type="AlphaFoldDB" id="S7VSG1"/>
<accession>S7VSG1</accession>
<dbReference type="GO" id="GO:0005524">
    <property type="term" value="F:ATP binding"/>
    <property type="evidence" value="ECO:0007669"/>
    <property type="project" value="InterPro"/>
</dbReference>
<dbReference type="PATRIC" id="fig|641526.4.peg.2772"/>
<feature type="domain" description="Helicase ATP-binding" evidence="2">
    <location>
        <begin position="25"/>
        <end position="184"/>
    </location>
</feature>
<name>S7VSG1_9FLAO</name>
<comment type="caution">
    <text evidence="3">The sequence shown here is derived from an EMBL/GenBank/DDBJ whole genome shotgun (WGS) entry which is preliminary data.</text>
</comment>
<organism evidence="3 4">
    <name type="scientific">Winogradskyella psychrotolerans RS-3</name>
    <dbReference type="NCBI Taxonomy" id="641526"/>
    <lineage>
        <taxon>Bacteria</taxon>
        <taxon>Pseudomonadati</taxon>
        <taxon>Bacteroidota</taxon>
        <taxon>Flavobacteriia</taxon>
        <taxon>Flavobacteriales</taxon>
        <taxon>Flavobacteriaceae</taxon>
        <taxon>Winogradskyella</taxon>
    </lineage>
</organism>
<dbReference type="InterPro" id="IPR027417">
    <property type="entry name" value="P-loop_NTPase"/>
</dbReference>
<dbReference type="OrthoDB" id="9759819at2"/>
<reference evidence="3 4" key="1">
    <citation type="journal article" date="2013" name="Genome Announc.">
        <title>Draft Genome Sequence of Winogradskyella psychrotolerans RS-3T, Isolated from the Marine Transect of Kongsfjorden, Ny-Alesund, Svalbard, Arctic Ocean.</title>
        <authorList>
            <person name="Kumar Pinnaka A."/>
            <person name="Ara S."/>
            <person name="Singh A."/>
            <person name="Shivaji S."/>
        </authorList>
    </citation>
    <scope>NUCLEOTIDE SEQUENCE [LARGE SCALE GENOMIC DNA]</scope>
    <source>
        <strain evidence="3 4">RS-3</strain>
    </source>
</reference>
<keyword evidence="1" id="KW-0812">Transmembrane</keyword>
<sequence>MLESLRLLQFIFPWRSYQAELLKHFNSHIEDHHFHVIAPPGSGKTILGLEIVRKLGKKTLVLAPTLTIRNQWEDRLQSFFTENCDFKPYSFDIKSPSDITFSTYQSLHAFYKTFEDKNDYYQFFKSHNIETLVLDEAHHLKNAWWNCLMDLKRNSQFYIVSLTATPPYDSSRAEVSKYFTLCGEVDDEIAVPDLVREKDLSPHQDFVYFSKPEDLEINFIVDYRRNIADFKDELLKDQTFINFLIEHRFYKNPNWHLDELYSNTEYFSAILIFLYACGFEIDHQKLEVLGFDKQEMIQFPELDLHWLGILFQNILVSDREQLIEQEKYVSTLEKRLRRLHVFERNTVDFIGEQRLYKSLSNSPSKLKSIVSIVNAERKSLKADLRCVILTDYIRKEFLNIKVEEIEDIDKIGVLPIFQYIRHFCDKPEELAVLSGSIVILHQSILSAFETIESLDGFSFSPLQIDASFLLVTPKGISKNSIVSVITQLFEAGNIKVLIGTKSLLGEGWDAPSINSLILASFIGSFVSSNQMRGRAIRKDVKAPNKTGNIWHLACVDPTALDGGKEVDTLKRRFEAFVGVTNSTIPFISNGFERLNIPDEIPTESIETLNASTIKRATKRILITEKWNNAIGKGTKLTKEVKILHSGKRPFKAQKQVYYFDALRFFVVELFFTMMLFYVEFVAQSFHLILQRGVFYFIYALLAAFVGVFGYKLLKALKLFIRHGYLYKKIGKMGLAILDTLDELGYITSGRANISVNSYVLGKGDVVCNLVGANALENSLFAKALSELLEPIESPRYLIIKTNLFRKRLDVENFYPIPELFGDKKENAIVFQKHWKSYLGKSKLLFTRSVEGRKLLLKARLFHVYNAFKEVTKEVMVWK</sequence>
<evidence type="ECO:0000313" key="3">
    <source>
        <dbReference type="EMBL" id="EPR72292.1"/>
    </source>
</evidence>
<dbReference type="PANTHER" id="PTHR47396:SF1">
    <property type="entry name" value="ATP-DEPENDENT HELICASE IRC3-RELATED"/>
    <property type="match status" value="1"/>
</dbReference>
<dbReference type="GO" id="GO:0016787">
    <property type="term" value="F:hydrolase activity"/>
    <property type="evidence" value="ECO:0007669"/>
    <property type="project" value="InterPro"/>
</dbReference>
<evidence type="ECO:0000313" key="4">
    <source>
        <dbReference type="Proteomes" id="UP000014962"/>
    </source>
</evidence>
<dbReference type="InterPro" id="IPR006935">
    <property type="entry name" value="Helicase/UvrB_N"/>
</dbReference>
<dbReference type="Pfam" id="PF04851">
    <property type="entry name" value="ResIII"/>
    <property type="match status" value="1"/>
</dbReference>
<dbReference type="EMBL" id="ATMR01000126">
    <property type="protein sequence ID" value="EPR72292.1"/>
    <property type="molecule type" value="Genomic_DNA"/>
</dbReference>
<dbReference type="GO" id="GO:0005829">
    <property type="term" value="C:cytosol"/>
    <property type="evidence" value="ECO:0007669"/>
    <property type="project" value="TreeGrafter"/>
</dbReference>
<dbReference type="PROSITE" id="PS51192">
    <property type="entry name" value="HELICASE_ATP_BIND_1"/>
    <property type="match status" value="1"/>
</dbReference>
<dbReference type="Gene3D" id="3.40.50.300">
    <property type="entry name" value="P-loop containing nucleotide triphosphate hydrolases"/>
    <property type="match status" value="2"/>
</dbReference>
<evidence type="ECO:0000259" key="2">
    <source>
        <dbReference type="PROSITE" id="PS51192"/>
    </source>
</evidence>
<dbReference type="STRING" id="641526.ADIWIN_2792"/>
<dbReference type="Proteomes" id="UP000014962">
    <property type="component" value="Unassembled WGS sequence"/>
</dbReference>
<gene>
    <name evidence="3" type="ORF">ADIWIN_2792</name>
</gene>
<dbReference type="SUPFAM" id="SSF52540">
    <property type="entry name" value="P-loop containing nucleoside triphosphate hydrolases"/>
    <property type="match status" value="1"/>
</dbReference>
<dbReference type="eggNOG" id="COG1061">
    <property type="taxonomic scope" value="Bacteria"/>
</dbReference>
<keyword evidence="1" id="KW-1133">Transmembrane helix</keyword>
<dbReference type="CDD" id="cd18785">
    <property type="entry name" value="SF2_C"/>
    <property type="match status" value="1"/>
</dbReference>
<dbReference type="InterPro" id="IPR014001">
    <property type="entry name" value="Helicase_ATP-bd"/>
</dbReference>
<protein>
    <recommendedName>
        <fullName evidence="2">Helicase ATP-binding domain-containing protein</fullName>
    </recommendedName>
</protein>